<name>A0A401RQ46_CHIPU</name>
<protein>
    <submittedName>
        <fullName evidence="3">Uncharacterized protein</fullName>
    </submittedName>
</protein>
<comment type="caution">
    <text evidence="3">The sequence shown here is derived from an EMBL/GenBank/DDBJ whole genome shotgun (WGS) entry which is preliminary data.</text>
</comment>
<evidence type="ECO:0000256" key="2">
    <source>
        <dbReference type="SAM" id="Phobius"/>
    </source>
</evidence>
<dbReference type="AlphaFoldDB" id="A0A401RQ46"/>
<proteinExistence type="predicted"/>
<gene>
    <name evidence="3" type="ORF">chiPu_0018833</name>
</gene>
<keyword evidence="2" id="KW-0472">Membrane</keyword>
<keyword evidence="2" id="KW-1133">Transmembrane helix</keyword>
<organism evidence="3 4">
    <name type="scientific">Chiloscyllium punctatum</name>
    <name type="common">Brownbanded bambooshark</name>
    <name type="synonym">Hemiscyllium punctatum</name>
    <dbReference type="NCBI Taxonomy" id="137246"/>
    <lineage>
        <taxon>Eukaryota</taxon>
        <taxon>Metazoa</taxon>
        <taxon>Chordata</taxon>
        <taxon>Craniata</taxon>
        <taxon>Vertebrata</taxon>
        <taxon>Chondrichthyes</taxon>
        <taxon>Elasmobranchii</taxon>
        <taxon>Galeomorphii</taxon>
        <taxon>Galeoidea</taxon>
        <taxon>Orectolobiformes</taxon>
        <taxon>Hemiscylliidae</taxon>
        <taxon>Chiloscyllium</taxon>
    </lineage>
</organism>
<keyword evidence="4" id="KW-1185">Reference proteome</keyword>
<dbReference type="STRING" id="137246.A0A401RQ46"/>
<keyword evidence="2" id="KW-0812">Transmembrane</keyword>
<dbReference type="OMA" id="AFRCNTA"/>
<evidence type="ECO:0000256" key="1">
    <source>
        <dbReference type="SAM" id="MobiDB-lite"/>
    </source>
</evidence>
<evidence type="ECO:0000313" key="4">
    <source>
        <dbReference type="Proteomes" id="UP000287033"/>
    </source>
</evidence>
<feature type="non-terminal residue" evidence="3">
    <location>
        <position position="1"/>
    </location>
</feature>
<dbReference type="Proteomes" id="UP000287033">
    <property type="component" value="Unassembled WGS sequence"/>
</dbReference>
<feature type="transmembrane region" description="Helical" evidence="2">
    <location>
        <begin position="72"/>
        <end position="93"/>
    </location>
</feature>
<feature type="region of interest" description="Disordered" evidence="1">
    <location>
        <begin position="117"/>
        <end position="142"/>
    </location>
</feature>
<evidence type="ECO:0000313" key="3">
    <source>
        <dbReference type="EMBL" id="GCC20253.1"/>
    </source>
</evidence>
<sequence>GIWSCCLAKLGTRAPGTILPVHRSVTVGLRHTVQSIHCNHGNTSVLRSEETPGKSIPQRPEYIPQRRAKNPMGTIGLAWLIGLPSGIITFLLAKREVDKNRLKQLKIRQRMKNANELGYQSERYQPKLEGHEQQIIASQSKP</sequence>
<dbReference type="Pfam" id="PF15932">
    <property type="entry name" value="DUF4748"/>
    <property type="match status" value="1"/>
</dbReference>
<dbReference type="OrthoDB" id="6706212at2759"/>
<dbReference type="EMBL" id="BEZZ01001715">
    <property type="protein sequence ID" value="GCC20253.1"/>
    <property type="molecule type" value="Genomic_DNA"/>
</dbReference>
<accession>A0A401RQ46</accession>
<dbReference type="InterPro" id="IPR031833">
    <property type="entry name" value="DUF4748"/>
</dbReference>
<reference evidence="3 4" key="1">
    <citation type="journal article" date="2018" name="Nat. Ecol. Evol.">
        <title>Shark genomes provide insights into elasmobranch evolution and the origin of vertebrates.</title>
        <authorList>
            <person name="Hara Y"/>
            <person name="Yamaguchi K"/>
            <person name="Onimaru K"/>
            <person name="Kadota M"/>
            <person name="Koyanagi M"/>
            <person name="Keeley SD"/>
            <person name="Tatsumi K"/>
            <person name="Tanaka K"/>
            <person name="Motone F"/>
            <person name="Kageyama Y"/>
            <person name="Nozu R"/>
            <person name="Adachi N"/>
            <person name="Nishimura O"/>
            <person name="Nakagawa R"/>
            <person name="Tanegashima C"/>
            <person name="Kiyatake I"/>
            <person name="Matsumoto R"/>
            <person name="Murakumo K"/>
            <person name="Nishida K"/>
            <person name="Terakita A"/>
            <person name="Kuratani S"/>
            <person name="Sato K"/>
            <person name="Hyodo S Kuraku.S."/>
        </authorList>
    </citation>
    <scope>NUCLEOTIDE SEQUENCE [LARGE SCALE GENOMIC DNA]</scope>
</reference>